<feature type="transmembrane region" description="Helical" evidence="6">
    <location>
        <begin position="207"/>
        <end position="227"/>
    </location>
</feature>
<dbReference type="PANTHER" id="PTHR33406">
    <property type="entry name" value="MEMBRANE PROTEIN MJ1562-RELATED"/>
    <property type="match status" value="1"/>
</dbReference>
<feature type="domain" description="SSD" evidence="7">
    <location>
        <begin position="620"/>
        <end position="746"/>
    </location>
</feature>
<evidence type="ECO:0000256" key="3">
    <source>
        <dbReference type="ARBA" id="ARBA00022692"/>
    </source>
</evidence>
<evidence type="ECO:0000313" key="9">
    <source>
        <dbReference type="Proteomes" id="UP000010824"/>
    </source>
</evidence>
<feature type="transmembrane region" description="Helical" evidence="6">
    <location>
        <begin position="234"/>
        <end position="253"/>
    </location>
</feature>
<keyword evidence="2" id="KW-1003">Cell membrane</keyword>
<dbReference type="HOGENOM" id="CLU_008861_2_0_2"/>
<feature type="transmembrane region" description="Helical" evidence="6">
    <location>
        <begin position="695"/>
        <end position="718"/>
    </location>
</feature>
<name>L0HE30_METFS</name>
<dbReference type="InterPro" id="IPR004869">
    <property type="entry name" value="MMPL_dom"/>
</dbReference>
<dbReference type="Gene3D" id="1.20.1640.10">
    <property type="entry name" value="Multidrug efflux transporter AcrB transmembrane domain"/>
    <property type="match status" value="2"/>
</dbReference>
<accession>L0HE30</accession>
<dbReference type="KEGG" id="mfo:Metfor_0268"/>
<reference evidence="8 9" key="2">
    <citation type="journal article" date="2014" name="Genome Announc.">
        <title>Complete Genome Sequence of Methanoregula formicica SMSPT, a Mesophilic Hydrogenotrophic Methanogen Isolated from a Methanogenic Upflow Anaerobic Sludge Blanket Reactor.</title>
        <authorList>
            <person name="Yamamoto K."/>
            <person name="Tamaki H."/>
            <person name="Cadillo-Quiroz H."/>
            <person name="Imachi H."/>
            <person name="Kyrpides N."/>
            <person name="Woyke T."/>
            <person name="Goodwin L."/>
            <person name="Zinder S.H."/>
            <person name="Kamagata Y."/>
            <person name="Liu W.T."/>
        </authorList>
    </citation>
    <scope>NUCLEOTIDE SEQUENCE [LARGE SCALE GENOMIC DNA]</scope>
    <source>
        <strain evidence="9">DSM 22288 / NBRC 105244 / SMSP</strain>
    </source>
</reference>
<evidence type="ECO:0000313" key="8">
    <source>
        <dbReference type="EMBL" id="AGB01349.1"/>
    </source>
</evidence>
<dbReference type="NCBIfam" id="TIGR00921">
    <property type="entry name" value="2A067"/>
    <property type="match status" value="1"/>
</dbReference>
<dbReference type="GO" id="GO:0005886">
    <property type="term" value="C:plasma membrane"/>
    <property type="evidence" value="ECO:0007669"/>
    <property type="project" value="UniProtKB-SubCell"/>
</dbReference>
<keyword evidence="4 6" id="KW-1133">Transmembrane helix</keyword>
<evidence type="ECO:0000256" key="2">
    <source>
        <dbReference type="ARBA" id="ARBA00022475"/>
    </source>
</evidence>
<feature type="transmembrane region" description="Helical" evidence="6">
    <location>
        <begin position="724"/>
        <end position="748"/>
    </location>
</feature>
<evidence type="ECO:0000259" key="7">
    <source>
        <dbReference type="PROSITE" id="PS50156"/>
    </source>
</evidence>
<dbReference type="RefSeq" id="WP_015284313.1">
    <property type="nucleotide sequence ID" value="NC_019943.1"/>
</dbReference>
<dbReference type="PANTHER" id="PTHR33406:SF13">
    <property type="entry name" value="MEMBRANE PROTEIN YDFJ"/>
    <property type="match status" value="1"/>
</dbReference>
<comment type="subcellular location">
    <subcellularLocation>
        <location evidence="1">Cell membrane</location>
        <topology evidence="1">Multi-pass membrane protein</topology>
    </subcellularLocation>
</comment>
<dbReference type="InParanoid" id="L0HE30"/>
<dbReference type="InterPro" id="IPR050545">
    <property type="entry name" value="Mycobact_MmpL"/>
</dbReference>
<keyword evidence="9" id="KW-1185">Reference proteome</keyword>
<dbReference type="OrthoDB" id="42357at2157"/>
<dbReference type="PROSITE" id="PS50156">
    <property type="entry name" value="SSD"/>
    <property type="match status" value="2"/>
</dbReference>
<feature type="domain" description="SSD" evidence="7">
    <location>
        <begin position="235"/>
        <end position="355"/>
    </location>
</feature>
<feature type="transmembrane region" description="Helical" evidence="6">
    <location>
        <begin position="330"/>
        <end position="356"/>
    </location>
</feature>
<keyword evidence="5 6" id="KW-0472">Membrane</keyword>
<dbReference type="SUPFAM" id="SSF82866">
    <property type="entry name" value="Multidrug efflux transporter AcrB transmembrane domain"/>
    <property type="match status" value="2"/>
</dbReference>
<dbReference type="GeneID" id="14308941"/>
<dbReference type="AlphaFoldDB" id="L0HE30"/>
<organism evidence="8 9">
    <name type="scientific">Methanoregula formicica (strain DSM 22288 / NBRC 105244 / SMSP)</name>
    <dbReference type="NCBI Taxonomy" id="593750"/>
    <lineage>
        <taxon>Archaea</taxon>
        <taxon>Methanobacteriati</taxon>
        <taxon>Methanobacteriota</taxon>
        <taxon>Stenosarchaea group</taxon>
        <taxon>Methanomicrobia</taxon>
        <taxon>Methanomicrobiales</taxon>
        <taxon>Methanoregulaceae</taxon>
        <taxon>Methanoregula</taxon>
    </lineage>
</organism>
<dbReference type="Proteomes" id="UP000010824">
    <property type="component" value="Chromosome"/>
</dbReference>
<feature type="transmembrane region" description="Helical" evidence="6">
    <location>
        <begin position="304"/>
        <end position="324"/>
    </location>
</feature>
<feature type="transmembrane region" description="Helical" evidence="6">
    <location>
        <begin position="624"/>
        <end position="645"/>
    </location>
</feature>
<reference evidence="9" key="1">
    <citation type="submission" date="2011-12" db="EMBL/GenBank/DDBJ databases">
        <title>Complete sequence of Methanoregula formicicum SMSP.</title>
        <authorList>
            <person name="Lucas S."/>
            <person name="Han J."/>
            <person name="Lapidus A."/>
            <person name="Cheng J.-F."/>
            <person name="Goodwin L."/>
            <person name="Pitluck S."/>
            <person name="Peters L."/>
            <person name="Ovchinnikova G."/>
            <person name="Teshima H."/>
            <person name="Detter J.C."/>
            <person name="Han C."/>
            <person name="Tapia R."/>
            <person name="Land M."/>
            <person name="Hauser L."/>
            <person name="Kyrpides N."/>
            <person name="Ivanova N."/>
            <person name="Pagani I."/>
            <person name="Imachi H."/>
            <person name="Tamaki H."/>
            <person name="Sekiguchi Y."/>
            <person name="Kamagata Y."/>
            <person name="Cadillo-Quiroz H."/>
            <person name="Zinder S."/>
            <person name="Liu W.-T."/>
            <person name="Woyke T."/>
        </authorList>
    </citation>
    <scope>NUCLEOTIDE SEQUENCE [LARGE SCALE GENOMIC DNA]</scope>
    <source>
        <strain evidence="9">DSM 22288 / NBRC 105244 / SMSP</strain>
    </source>
</reference>
<sequence length="777" mass="83936" precursor="true">MIKEIFEGIAHAITRRPKLVACLLVAVFCIGLYGMTLLSMQTGWETYVDKDTPQGALQAKYNQEYKSASIILIIEAGDPLSPDVLAYIDDLEKNIKQQQNIESVGSITDYLKAYNGGSLPSSKDETLVLVNALPEDLRSTLYPSNVLTLVQIKLTPSLSEDVQKSVLNNIESVIDSSPIPPGVTVEMSGSPAFAQQMGAGLTSNMGILIGGAMILMVITMGILFAYVRHRFMPVLLVGLGLITSLGLMGLAGISLNMAVIGAFPVLIGLGIDYAIQFHARFDEEARKGSLDDAVFMTVTRTGPAVLYAMLATSMGFVAMFISTVPMIRSFGLVAIIGINTCYWFSCIGMPTLGLLLNYKPKPQTGQCYAVGTDACDTVIGKEQNKKKSGFSYADFLTSTSVKIAKNPVPVLLLAGLIALIGFQIDPTIPVSSDENAFVPSDMPAKINIDKVTRIIGATSTADLMVQGSRVTDLDTVKWIKEFQDYELAHHKELTGATSIVTYILQYNGGAMPKTQAELDTVIAKIPQSTKEAYLSSPMNGIVRFSTTDMEMTQMNDLKEQMEKEIKFLEPPVGITVEPAGSFELYTSLLGSMSESKDQMTLLGFIFVFAFLILVYRHLHAVSPIIPIIFVVGWNAVMMYLIGLTYTPLTATLGSMTIGVAAEYTILVMERYAEEEERLHNPIAAIQESVQKIGSAITVSGLATFFGFSALCLATFPIISNFGISTLIAVGFSLTGAIFIMPAVLSLMGQLSEWLDSRKKGHTVPPTAASETPAAPAE</sequence>
<dbReference type="eggNOG" id="arCOG02174">
    <property type="taxonomic scope" value="Archaea"/>
</dbReference>
<protein>
    <submittedName>
        <fullName evidence="8">Hydrophobe/amphiphile efflux-3 family protein</fullName>
    </submittedName>
</protein>
<dbReference type="STRING" id="593750.Metfor_0268"/>
<evidence type="ECO:0000256" key="4">
    <source>
        <dbReference type="ARBA" id="ARBA00022989"/>
    </source>
</evidence>
<keyword evidence="3 6" id="KW-0812">Transmembrane</keyword>
<proteinExistence type="predicted"/>
<evidence type="ECO:0000256" key="5">
    <source>
        <dbReference type="ARBA" id="ARBA00023136"/>
    </source>
</evidence>
<gene>
    <name evidence="8" type="ordered locus">Metfor_0268</name>
</gene>
<dbReference type="Pfam" id="PF03176">
    <property type="entry name" value="MMPL"/>
    <property type="match status" value="2"/>
</dbReference>
<dbReference type="EMBL" id="CP003167">
    <property type="protein sequence ID" value="AGB01349.1"/>
    <property type="molecule type" value="Genomic_DNA"/>
</dbReference>
<evidence type="ECO:0000256" key="1">
    <source>
        <dbReference type="ARBA" id="ARBA00004651"/>
    </source>
</evidence>
<feature type="transmembrane region" description="Helical" evidence="6">
    <location>
        <begin position="20"/>
        <end position="40"/>
    </location>
</feature>
<feature type="transmembrane region" description="Helical" evidence="6">
    <location>
        <begin position="599"/>
        <end position="618"/>
    </location>
</feature>
<evidence type="ECO:0000256" key="6">
    <source>
        <dbReference type="SAM" id="Phobius"/>
    </source>
</evidence>
<feature type="transmembrane region" description="Helical" evidence="6">
    <location>
        <begin position="259"/>
        <end position="279"/>
    </location>
</feature>
<dbReference type="InterPro" id="IPR000731">
    <property type="entry name" value="SSD"/>
</dbReference>